<reference evidence="2" key="1">
    <citation type="submission" date="2018-07" db="EMBL/GenBank/DDBJ databases">
        <authorList>
            <person name="Quirk P.G."/>
            <person name="Krulwich T.A."/>
        </authorList>
    </citation>
    <scope>NUCLEOTIDE SEQUENCE</scope>
</reference>
<accession>A0A380TG94</accession>
<dbReference type="InterPro" id="IPR017870">
    <property type="entry name" value="FeS_cluster_insertion_CS"/>
</dbReference>
<protein>
    <recommendedName>
        <fullName evidence="1">Core domain-containing protein</fullName>
    </recommendedName>
</protein>
<dbReference type="GO" id="GO:0051539">
    <property type="term" value="F:4 iron, 4 sulfur cluster binding"/>
    <property type="evidence" value="ECO:0007669"/>
    <property type="project" value="TreeGrafter"/>
</dbReference>
<evidence type="ECO:0000259" key="1">
    <source>
        <dbReference type="Pfam" id="PF01521"/>
    </source>
</evidence>
<dbReference type="GO" id="GO:0005506">
    <property type="term" value="F:iron ion binding"/>
    <property type="evidence" value="ECO:0007669"/>
    <property type="project" value="TreeGrafter"/>
</dbReference>
<dbReference type="PROSITE" id="PS01152">
    <property type="entry name" value="HESB"/>
    <property type="match status" value="1"/>
</dbReference>
<dbReference type="GO" id="GO:0051537">
    <property type="term" value="F:2 iron, 2 sulfur cluster binding"/>
    <property type="evidence" value="ECO:0007669"/>
    <property type="project" value="TreeGrafter"/>
</dbReference>
<evidence type="ECO:0000313" key="2">
    <source>
        <dbReference type="EMBL" id="SUS07470.1"/>
    </source>
</evidence>
<proteinExistence type="predicted"/>
<name>A0A380TG94_9ZZZZ</name>
<sequence length="107" mass="11387">MVELSERASGAIRRLIADSGNPTAGLRIMVDQGGCSGMRYLLGLETEPAAGDEIYDCEGVKLYVDPQSLPIIDGIRIDFVDSVGRAGFVFDNPNVRDVCSCGKSFGA</sequence>
<dbReference type="AlphaFoldDB" id="A0A380TG94"/>
<dbReference type="PANTHER" id="PTHR43011:SF1">
    <property type="entry name" value="IRON-SULFUR CLUSTER ASSEMBLY 2 HOMOLOG, MITOCHONDRIAL"/>
    <property type="match status" value="1"/>
</dbReference>
<dbReference type="NCBIfam" id="TIGR00049">
    <property type="entry name" value="iron-sulfur cluster assembly accessory protein"/>
    <property type="match status" value="1"/>
</dbReference>
<gene>
    <name evidence="2" type="ORF">DF3PB_4420003</name>
</gene>
<dbReference type="SUPFAM" id="SSF89360">
    <property type="entry name" value="HesB-like domain"/>
    <property type="match status" value="1"/>
</dbReference>
<dbReference type="EMBL" id="UIDG01000382">
    <property type="protein sequence ID" value="SUS07470.1"/>
    <property type="molecule type" value="Genomic_DNA"/>
</dbReference>
<dbReference type="PANTHER" id="PTHR43011">
    <property type="entry name" value="IRON-SULFUR CLUSTER ASSEMBLY 2 HOMOLOG, MITOCHONDRIAL"/>
    <property type="match status" value="1"/>
</dbReference>
<organism evidence="2">
    <name type="scientific">metagenome</name>
    <dbReference type="NCBI Taxonomy" id="256318"/>
    <lineage>
        <taxon>unclassified sequences</taxon>
        <taxon>metagenomes</taxon>
    </lineage>
</organism>
<dbReference type="InterPro" id="IPR016092">
    <property type="entry name" value="ATAP"/>
</dbReference>
<dbReference type="GO" id="GO:0016226">
    <property type="term" value="P:iron-sulfur cluster assembly"/>
    <property type="evidence" value="ECO:0007669"/>
    <property type="project" value="InterPro"/>
</dbReference>
<dbReference type="InterPro" id="IPR035903">
    <property type="entry name" value="HesB-like_dom_sf"/>
</dbReference>
<dbReference type="InterPro" id="IPR000361">
    <property type="entry name" value="ATAP_core_dom"/>
</dbReference>
<dbReference type="Pfam" id="PF01521">
    <property type="entry name" value="Fe-S_biosyn"/>
    <property type="match status" value="1"/>
</dbReference>
<feature type="domain" description="Core" evidence="1">
    <location>
        <begin position="2"/>
        <end position="103"/>
    </location>
</feature>
<dbReference type="Gene3D" id="2.60.300.12">
    <property type="entry name" value="HesB-like domain"/>
    <property type="match status" value="1"/>
</dbReference>